<proteinExistence type="predicted"/>
<name>A0A517QZI9_9PLAN</name>
<evidence type="ECO:0000313" key="2">
    <source>
        <dbReference type="Proteomes" id="UP000317318"/>
    </source>
</evidence>
<protein>
    <submittedName>
        <fullName evidence="1">Uncharacterized protein</fullName>
    </submittedName>
</protein>
<dbReference type="AlphaFoldDB" id="A0A517QZI9"/>
<evidence type="ECO:0000313" key="1">
    <source>
        <dbReference type="EMBL" id="QDT37065.1"/>
    </source>
</evidence>
<dbReference type="KEGG" id="svp:Pan189_14310"/>
<dbReference type="Proteomes" id="UP000317318">
    <property type="component" value="Chromosome"/>
</dbReference>
<accession>A0A517QZI9</accession>
<sequence>MSFDLLEQFNPSPEPLHRLVVQHTDSEMLREIARADYGMDADAHLKALRRIAKGEILAPMEWEPLEVLQLIRYSVPEDRTWSPGGHGERGHWMRLFCCTALIRADVEPDNDGYDLGSDCSVIQLIDSALKLGPQTSDAALRLLLWRLTRAEGDLYREPIYALGSLMLIIVKNQESPAAWHFLISLVENEDYPLNSVIESFFYKRQWKSYVRAHLLGSKDDLVDLLARELLRHEIVES</sequence>
<reference evidence="1 2" key="1">
    <citation type="submission" date="2019-02" db="EMBL/GenBank/DDBJ databases">
        <title>Deep-cultivation of Planctomycetes and their phenomic and genomic characterization uncovers novel biology.</title>
        <authorList>
            <person name="Wiegand S."/>
            <person name="Jogler M."/>
            <person name="Boedeker C."/>
            <person name="Pinto D."/>
            <person name="Vollmers J."/>
            <person name="Rivas-Marin E."/>
            <person name="Kohn T."/>
            <person name="Peeters S.H."/>
            <person name="Heuer A."/>
            <person name="Rast P."/>
            <person name="Oberbeckmann S."/>
            <person name="Bunk B."/>
            <person name="Jeske O."/>
            <person name="Meyerdierks A."/>
            <person name="Storesund J.E."/>
            <person name="Kallscheuer N."/>
            <person name="Luecker S."/>
            <person name="Lage O.M."/>
            <person name="Pohl T."/>
            <person name="Merkel B.J."/>
            <person name="Hornburger P."/>
            <person name="Mueller R.-W."/>
            <person name="Bruemmer F."/>
            <person name="Labrenz M."/>
            <person name="Spormann A.M."/>
            <person name="Op den Camp H."/>
            <person name="Overmann J."/>
            <person name="Amann R."/>
            <person name="Jetten M.S.M."/>
            <person name="Mascher T."/>
            <person name="Medema M.H."/>
            <person name="Devos D.P."/>
            <person name="Kaster A.-K."/>
            <person name="Ovreas L."/>
            <person name="Rohde M."/>
            <person name="Galperin M.Y."/>
            <person name="Jogler C."/>
        </authorList>
    </citation>
    <scope>NUCLEOTIDE SEQUENCE [LARGE SCALE GENOMIC DNA]</scope>
    <source>
        <strain evidence="1 2">Pan189</strain>
    </source>
</reference>
<gene>
    <name evidence="1" type="ORF">Pan189_14310</name>
</gene>
<dbReference type="EMBL" id="CP036268">
    <property type="protein sequence ID" value="QDT37065.1"/>
    <property type="molecule type" value="Genomic_DNA"/>
</dbReference>
<dbReference type="OrthoDB" id="273007at2"/>
<keyword evidence="2" id="KW-1185">Reference proteome</keyword>
<organism evidence="1 2">
    <name type="scientific">Stratiformator vulcanicus</name>
    <dbReference type="NCBI Taxonomy" id="2527980"/>
    <lineage>
        <taxon>Bacteria</taxon>
        <taxon>Pseudomonadati</taxon>
        <taxon>Planctomycetota</taxon>
        <taxon>Planctomycetia</taxon>
        <taxon>Planctomycetales</taxon>
        <taxon>Planctomycetaceae</taxon>
        <taxon>Stratiformator</taxon>
    </lineage>
</organism>
<dbReference type="RefSeq" id="WP_145363214.1">
    <property type="nucleotide sequence ID" value="NZ_CP036268.1"/>
</dbReference>